<reference evidence="1 2" key="1">
    <citation type="journal article" date="2017" name="Nature">
        <title>The Apostasia genome and the evolution of orchids.</title>
        <authorList>
            <person name="Zhang G.Q."/>
            <person name="Liu K.W."/>
            <person name="Li Z."/>
            <person name="Lohaus R."/>
            <person name="Hsiao Y.Y."/>
            <person name="Niu S.C."/>
            <person name="Wang J.Y."/>
            <person name="Lin Y.C."/>
            <person name="Xu Q."/>
            <person name="Chen L.J."/>
            <person name="Yoshida K."/>
            <person name="Fujiwara S."/>
            <person name="Wang Z.W."/>
            <person name="Zhang Y.Q."/>
            <person name="Mitsuda N."/>
            <person name="Wang M."/>
            <person name="Liu G.H."/>
            <person name="Pecoraro L."/>
            <person name="Huang H.X."/>
            <person name="Xiao X.J."/>
            <person name="Lin M."/>
            <person name="Wu X.Y."/>
            <person name="Wu W.L."/>
            <person name="Chen Y.Y."/>
            <person name="Chang S.B."/>
            <person name="Sakamoto S."/>
            <person name="Ohme-Takagi M."/>
            <person name="Yagi M."/>
            <person name="Zeng S.J."/>
            <person name="Shen C.Y."/>
            <person name="Yeh C.M."/>
            <person name="Luo Y.B."/>
            <person name="Tsai W.C."/>
            <person name="Van de Peer Y."/>
            <person name="Liu Z.J."/>
        </authorList>
    </citation>
    <scope>NUCLEOTIDE SEQUENCE [LARGE SCALE GENOMIC DNA]</scope>
    <source>
        <strain evidence="2">cv. Shenzhen</strain>
        <tissue evidence="1">Stem</tissue>
    </source>
</reference>
<dbReference type="Proteomes" id="UP000236161">
    <property type="component" value="Unassembled WGS sequence"/>
</dbReference>
<sequence length="94" mass="10738">MLKYAMKDEVDAFDKMYEMLFIVFSTNERQGNEDLLAIVLQVLRPICSGEEKEKILLASSILYTHPASRFTAPLGNLSFEQAQCDEELRSLFAD</sequence>
<dbReference type="EMBL" id="KZ451950">
    <property type="protein sequence ID" value="PKA58951.1"/>
    <property type="molecule type" value="Genomic_DNA"/>
</dbReference>
<accession>A0A2I0ATS9</accession>
<name>A0A2I0ATS9_9ASPA</name>
<gene>
    <name evidence="1" type="ORF">AXF42_Ash001044</name>
</gene>
<organism evidence="1 2">
    <name type="scientific">Apostasia shenzhenica</name>
    <dbReference type="NCBI Taxonomy" id="1088818"/>
    <lineage>
        <taxon>Eukaryota</taxon>
        <taxon>Viridiplantae</taxon>
        <taxon>Streptophyta</taxon>
        <taxon>Embryophyta</taxon>
        <taxon>Tracheophyta</taxon>
        <taxon>Spermatophyta</taxon>
        <taxon>Magnoliopsida</taxon>
        <taxon>Liliopsida</taxon>
        <taxon>Asparagales</taxon>
        <taxon>Orchidaceae</taxon>
        <taxon>Apostasioideae</taxon>
        <taxon>Apostasia</taxon>
    </lineage>
</organism>
<evidence type="ECO:0000313" key="1">
    <source>
        <dbReference type="EMBL" id="PKA58951.1"/>
    </source>
</evidence>
<evidence type="ECO:0000313" key="2">
    <source>
        <dbReference type="Proteomes" id="UP000236161"/>
    </source>
</evidence>
<protein>
    <submittedName>
        <fullName evidence="1">Uncharacterized protein</fullName>
    </submittedName>
</protein>
<keyword evidence="2" id="KW-1185">Reference proteome</keyword>
<dbReference type="AlphaFoldDB" id="A0A2I0ATS9"/>
<proteinExistence type="predicted"/>